<evidence type="ECO:0008006" key="5">
    <source>
        <dbReference type="Google" id="ProtNLM"/>
    </source>
</evidence>
<proteinExistence type="predicted"/>
<feature type="region of interest" description="Disordered" evidence="1">
    <location>
        <begin position="1"/>
        <end position="53"/>
    </location>
</feature>
<name>A0AA36JTI3_9DINO</name>
<evidence type="ECO:0000313" key="4">
    <source>
        <dbReference type="Proteomes" id="UP001178507"/>
    </source>
</evidence>
<comment type="caution">
    <text evidence="3">The sequence shown here is derived from an EMBL/GenBank/DDBJ whole genome shotgun (WGS) entry which is preliminary data.</text>
</comment>
<sequence length="389" mass="43330">AREHASSDDENEDPDADQALRKVLFDVGPEADRAGPVSPTRRRRSRQASLGGHGTVCVPIKAGLTEQQVQGLREVFGLFDPEASGEVQPGDIRRAAEAAGLQEEAPEVWRLLAGLECRDSVDFEDGQRPMADSEPPRLPVVLGSGRWCWGTLKARDLEIPRRTGADEIRRERTEKAKKPDIEAGEADESNIPVERQATNRRAQKGVVSIALNMTRGGILKWSSSRLEEKGNFYVQGGRHNVESLNENWLDKELLDKLLKDINRLGDNLHLFEREPYVLCENEKYCGVGCFVVTLCLIAATTVCALMQHEQVASLMIASGVMVSMTTMCCFCLNFKRKRIVDWEVPHDQLHRFAAKWTKKHGALLRFHFMEKGPSFFILTPPEAGTSGAA</sequence>
<feature type="non-terminal residue" evidence="3">
    <location>
        <position position="389"/>
    </location>
</feature>
<dbReference type="Proteomes" id="UP001178507">
    <property type="component" value="Unassembled WGS sequence"/>
</dbReference>
<gene>
    <name evidence="3" type="ORF">EVOR1521_LOCUS31702</name>
</gene>
<feature type="transmembrane region" description="Helical" evidence="2">
    <location>
        <begin position="284"/>
        <end position="307"/>
    </location>
</feature>
<feature type="transmembrane region" description="Helical" evidence="2">
    <location>
        <begin position="313"/>
        <end position="334"/>
    </location>
</feature>
<evidence type="ECO:0000313" key="3">
    <source>
        <dbReference type="EMBL" id="CAJ1411013.1"/>
    </source>
</evidence>
<evidence type="ECO:0000256" key="2">
    <source>
        <dbReference type="SAM" id="Phobius"/>
    </source>
</evidence>
<evidence type="ECO:0000256" key="1">
    <source>
        <dbReference type="SAM" id="MobiDB-lite"/>
    </source>
</evidence>
<organism evidence="3 4">
    <name type="scientific">Effrenium voratum</name>
    <dbReference type="NCBI Taxonomy" id="2562239"/>
    <lineage>
        <taxon>Eukaryota</taxon>
        <taxon>Sar</taxon>
        <taxon>Alveolata</taxon>
        <taxon>Dinophyceae</taxon>
        <taxon>Suessiales</taxon>
        <taxon>Symbiodiniaceae</taxon>
        <taxon>Effrenium</taxon>
    </lineage>
</organism>
<reference evidence="3" key="1">
    <citation type="submission" date="2023-08" db="EMBL/GenBank/DDBJ databases">
        <authorList>
            <person name="Chen Y."/>
            <person name="Shah S."/>
            <person name="Dougan E. K."/>
            <person name="Thang M."/>
            <person name="Chan C."/>
        </authorList>
    </citation>
    <scope>NUCLEOTIDE SEQUENCE</scope>
</reference>
<dbReference type="AlphaFoldDB" id="A0AA36JTI3"/>
<keyword evidence="2" id="KW-0472">Membrane</keyword>
<keyword evidence="2" id="KW-1133">Transmembrane helix</keyword>
<dbReference type="EMBL" id="CAUJNA010003851">
    <property type="protein sequence ID" value="CAJ1411013.1"/>
    <property type="molecule type" value="Genomic_DNA"/>
</dbReference>
<keyword evidence="4" id="KW-1185">Reference proteome</keyword>
<accession>A0AA36JTI3</accession>
<protein>
    <recommendedName>
        <fullName evidence="5">EF-hand domain-containing protein</fullName>
    </recommendedName>
</protein>
<keyword evidence="2" id="KW-0812">Transmembrane</keyword>